<feature type="domain" description="Anaphase-promoting complex subunit 1 beta-sandwich" evidence="8">
    <location>
        <begin position="1069"/>
        <end position="1122"/>
    </location>
</feature>
<keyword evidence="5" id="KW-0131">Cell cycle</keyword>
<dbReference type="InterPro" id="IPR048971">
    <property type="entry name" value="Apc1_3rd"/>
</dbReference>
<dbReference type="GO" id="GO:0031145">
    <property type="term" value="P:anaphase-promoting complex-dependent catabolic process"/>
    <property type="evidence" value="ECO:0007669"/>
    <property type="project" value="TreeGrafter"/>
</dbReference>
<dbReference type="GO" id="GO:0051301">
    <property type="term" value="P:cell division"/>
    <property type="evidence" value="ECO:0007669"/>
    <property type="project" value="UniProtKB-KW"/>
</dbReference>
<dbReference type="Proteomes" id="UP001055439">
    <property type="component" value="Chromosome 8"/>
</dbReference>
<dbReference type="Pfam" id="PF12859">
    <property type="entry name" value="ANAPC1"/>
    <property type="match status" value="2"/>
</dbReference>
<dbReference type="InterPro" id="IPR011989">
    <property type="entry name" value="ARM-like"/>
</dbReference>
<feature type="domain" description="Anaphase-promoting complex subunit 1 N-terminal" evidence="6">
    <location>
        <begin position="75"/>
        <end position="226"/>
    </location>
</feature>
<evidence type="ECO:0000313" key="10">
    <source>
        <dbReference type="Proteomes" id="UP001055439"/>
    </source>
</evidence>
<dbReference type="PANTHER" id="PTHR12827">
    <property type="entry name" value="MEIOTIC CHECKPOINT REGULATOR TSG24 FAMILY MEMBER"/>
    <property type="match status" value="1"/>
</dbReference>
<keyword evidence="3" id="KW-0677">Repeat</keyword>
<dbReference type="InterPro" id="IPR049255">
    <property type="entry name" value="Apc1_N"/>
</dbReference>
<keyword evidence="10" id="KW-1185">Reference proteome</keyword>
<evidence type="ECO:0000256" key="4">
    <source>
        <dbReference type="ARBA" id="ARBA00022776"/>
    </source>
</evidence>
<dbReference type="InterPro" id="IPR024990">
    <property type="entry name" value="Apc1"/>
</dbReference>
<comment type="similarity">
    <text evidence="1">Belongs to the APC1 family.</text>
</comment>
<dbReference type="GO" id="GO:0005680">
    <property type="term" value="C:anaphase-promoting complex"/>
    <property type="evidence" value="ECO:0007669"/>
    <property type="project" value="InterPro"/>
</dbReference>
<dbReference type="GO" id="GO:0060090">
    <property type="term" value="F:molecular adaptor activity"/>
    <property type="evidence" value="ECO:0007669"/>
    <property type="project" value="TreeGrafter"/>
</dbReference>
<dbReference type="Pfam" id="PF21282">
    <property type="entry name" value="APC1_3rd"/>
    <property type="match status" value="1"/>
</dbReference>
<evidence type="ECO:0000256" key="3">
    <source>
        <dbReference type="ARBA" id="ARBA00022737"/>
    </source>
</evidence>
<organism evidence="9 10">
    <name type="scientific">Musa troglodytarum</name>
    <name type="common">fe'i banana</name>
    <dbReference type="NCBI Taxonomy" id="320322"/>
    <lineage>
        <taxon>Eukaryota</taxon>
        <taxon>Viridiplantae</taxon>
        <taxon>Streptophyta</taxon>
        <taxon>Embryophyta</taxon>
        <taxon>Tracheophyta</taxon>
        <taxon>Spermatophyta</taxon>
        <taxon>Magnoliopsida</taxon>
        <taxon>Liliopsida</taxon>
        <taxon>Zingiberales</taxon>
        <taxon>Musaceae</taxon>
        <taxon>Musa</taxon>
    </lineage>
</organism>
<proteinExistence type="inferred from homology"/>
<reference evidence="9" key="1">
    <citation type="submission" date="2022-05" db="EMBL/GenBank/DDBJ databases">
        <title>The Musa troglodytarum L. genome provides insights into the mechanism of non-climacteric behaviour and enrichment of carotenoids.</title>
        <authorList>
            <person name="Wang J."/>
        </authorList>
    </citation>
    <scope>NUCLEOTIDE SEQUENCE</scope>
    <source>
        <tissue evidence="9">Leaf</tissue>
    </source>
</reference>
<gene>
    <name evidence="9" type="ORF">MUK42_16800</name>
</gene>
<dbReference type="GO" id="GO:0070979">
    <property type="term" value="P:protein K11-linked ubiquitination"/>
    <property type="evidence" value="ECO:0007669"/>
    <property type="project" value="TreeGrafter"/>
</dbReference>
<dbReference type="InterPro" id="IPR046794">
    <property type="entry name" value="Apc1_MidN"/>
</dbReference>
<keyword evidence="2" id="KW-0132">Cell division</keyword>
<name>A0A9E7KSZ9_9LILI</name>
<dbReference type="Gene3D" id="1.25.10.10">
    <property type="entry name" value="Leucine-rich Repeat Variant"/>
    <property type="match status" value="1"/>
</dbReference>
<dbReference type="Pfam" id="PF20518">
    <property type="entry name" value="Apc1_MidN"/>
    <property type="match status" value="1"/>
</dbReference>
<dbReference type="PANTHER" id="PTHR12827:SF3">
    <property type="entry name" value="ANAPHASE-PROMOTING COMPLEX SUBUNIT 1"/>
    <property type="match status" value="1"/>
</dbReference>
<dbReference type="OrthoDB" id="26401at2759"/>
<keyword evidence="4" id="KW-0498">Mitosis</keyword>
<dbReference type="GO" id="GO:0007091">
    <property type="term" value="P:metaphase/anaphase transition of mitotic cell cycle"/>
    <property type="evidence" value="ECO:0007669"/>
    <property type="project" value="TreeGrafter"/>
</dbReference>
<evidence type="ECO:0000259" key="7">
    <source>
        <dbReference type="Pfam" id="PF20518"/>
    </source>
</evidence>
<feature type="domain" description="Anaphase-promoting complex subunit 1 N-terminal" evidence="6">
    <location>
        <begin position="228"/>
        <end position="346"/>
    </location>
</feature>
<evidence type="ECO:0000256" key="5">
    <source>
        <dbReference type="ARBA" id="ARBA00023306"/>
    </source>
</evidence>
<sequence>MSIGVRDLTVLGEFKPFGLVSEELEGKPLETAPEEHQYFLFHADVARERDGPAAATLSSAAVSADLDFSSPSPPSDDGDHEIFIRGSRITWSTGSRVHKRYNSPKTVIMACWCRMEAIPDALLCVLQIDTLSIYGASGEVVCIPLPFAIASIFPLPFGLLLQKAVDGNRRISISGSLLNARDLSRSGKDSGWNHHVFHQLNSFEPVVKENEAITSSHLILRHPLEEPQSGKQCLCRYLLPIRPGKNLLRSNHSAGTTDMCYELKITGIQDAVEGRINVIVNNGQIFRCSLRRNPTSSLANDCITAMAVGLQFSFHSHFATLLWGDFGSAYFFHSHPHTDSEWDAFAGAVMRICDRYGTRMQRQSPPVSGAAWDFLVNSKLHKCYLRHSIGRGAERKGRILSTGVYCEIANGSARTIEELTVLAMVGERFGRQQLDLLPLGVSLPLRHALDKCRESPPTDWPAAAYVLVGREDLAMACLGSLGKEHENQGSLNLVAISVPYMLHLQPVSVPSSLTEITGSDSMKLEDSDALHRSLEDGMEHIYNSSTQLRFGRDLRLNEVRCLLCSARPVAIETPVNPSASDQDLQQHQLWNLAQRTTALPFGRGAFTLASTYAVLTEALHVPKLVLAGRLPAQQNATTMLVSPTEAEASLHVLLIAASEAMLASLAEVEVMLVIPVEAALTYGHCLKAEVPVGPIKSVMVVIAATTINHRDPLEHDITTVGVLLGVAASYRGTMHPEVSRMLYLHVPSRHQLSFPELELPTNLQSAALVAIGLLYEGSAHPFTMKILLFDRNVVYLLPMSYRLTRTSFTPAAKTTSRILFYFLPKTGQGEIGRRSGGDNVLEREGYAVAAGYALGLEKTSVVSQTTDDHIRILGQMVDGAHINVDVTAPGATIALALIFMKTESEEMVSRLRLPVTHFDLQYVRPDFIMLRVITRNLIMWSNMQPSRNWIESQIPDVIKLGVLRLDGAVDDDEFDAEAVVQAYVNIVAGACISLGYGRIWASTNISVSLAIGFLFLGGGMQTFSTGNSAVAALLMTLYPRLPTGPSDNRCHLQAFRHLYVIAAESRRVQTVDVDTGLPVYCPLEVTIKETEHYSETSFCEVTPCILPERSVLKTVRVCGPRSGVVLAITLERLSGAPRKPIAQNNVLAKASLRQKARCLMADANFQEFCSQLLFECVSKDRPALLQTERRADIGCGDYRGPGDGQHSRQKMWAATNADVARSGVVAIDLDEKDVDNPAAKWVDCPLKRGLD</sequence>
<evidence type="ECO:0000256" key="2">
    <source>
        <dbReference type="ARBA" id="ARBA00022618"/>
    </source>
</evidence>
<protein>
    <submittedName>
        <fullName evidence="9">Anaphase-promoting complex subunit</fullName>
    </submittedName>
</protein>
<evidence type="ECO:0000313" key="9">
    <source>
        <dbReference type="EMBL" id="URE26434.1"/>
    </source>
</evidence>
<dbReference type="AlphaFoldDB" id="A0A9E7KSZ9"/>
<evidence type="ECO:0000259" key="6">
    <source>
        <dbReference type="Pfam" id="PF12859"/>
    </source>
</evidence>
<feature type="domain" description="Anaphase-promoting complex subunit 1 middle" evidence="7">
    <location>
        <begin position="414"/>
        <end position="474"/>
    </location>
</feature>
<dbReference type="EMBL" id="CP097510">
    <property type="protein sequence ID" value="URE26434.1"/>
    <property type="molecule type" value="Genomic_DNA"/>
</dbReference>
<accession>A0A9E7KSZ9</accession>
<evidence type="ECO:0000259" key="8">
    <source>
        <dbReference type="Pfam" id="PF21282"/>
    </source>
</evidence>
<evidence type="ECO:0000256" key="1">
    <source>
        <dbReference type="ARBA" id="ARBA00010547"/>
    </source>
</evidence>